<proteinExistence type="predicted"/>
<keyword evidence="2" id="KW-1185">Reference proteome</keyword>
<organism evidence="1 2">
    <name type="scientific">Favolaschia claudopus</name>
    <dbReference type="NCBI Taxonomy" id="2862362"/>
    <lineage>
        <taxon>Eukaryota</taxon>
        <taxon>Fungi</taxon>
        <taxon>Dikarya</taxon>
        <taxon>Basidiomycota</taxon>
        <taxon>Agaricomycotina</taxon>
        <taxon>Agaricomycetes</taxon>
        <taxon>Agaricomycetidae</taxon>
        <taxon>Agaricales</taxon>
        <taxon>Marasmiineae</taxon>
        <taxon>Mycenaceae</taxon>
        <taxon>Favolaschia</taxon>
    </lineage>
</organism>
<evidence type="ECO:0000313" key="1">
    <source>
        <dbReference type="EMBL" id="KAK7054277.1"/>
    </source>
</evidence>
<comment type="caution">
    <text evidence="1">The sequence shown here is derived from an EMBL/GenBank/DDBJ whole genome shotgun (WGS) entry which is preliminary data.</text>
</comment>
<gene>
    <name evidence="1" type="ORF">R3P38DRAFT_2762182</name>
</gene>
<evidence type="ECO:0000313" key="2">
    <source>
        <dbReference type="Proteomes" id="UP001362999"/>
    </source>
</evidence>
<reference evidence="1 2" key="1">
    <citation type="journal article" date="2024" name="J Genomics">
        <title>Draft genome sequencing and assembly of Favolaschia claudopus CIRM-BRFM 2984 isolated from oak limbs.</title>
        <authorList>
            <person name="Navarro D."/>
            <person name="Drula E."/>
            <person name="Chaduli D."/>
            <person name="Cazenave R."/>
            <person name="Ahrendt S."/>
            <person name="Wang J."/>
            <person name="Lipzen A."/>
            <person name="Daum C."/>
            <person name="Barry K."/>
            <person name="Grigoriev I.V."/>
            <person name="Favel A."/>
            <person name="Rosso M.N."/>
            <person name="Martin F."/>
        </authorList>
    </citation>
    <scope>NUCLEOTIDE SEQUENCE [LARGE SCALE GENOMIC DNA]</scope>
    <source>
        <strain evidence="1 2">CIRM-BRFM 2984</strain>
    </source>
</reference>
<name>A0AAW0DV55_9AGAR</name>
<protein>
    <submittedName>
        <fullName evidence="1">Uncharacterized protein</fullName>
    </submittedName>
</protein>
<accession>A0AAW0DV55</accession>
<dbReference type="EMBL" id="JAWWNJ010000006">
    <property type="protein sequence ID" value="KAK7054277.1"/>
    <property type="molecule type" value="Genomic_DNA"/>
</dbReference>
<sequence>MSGLGCQILEFFMSRSRARFSYLKLPLRTDSLKLGPSDRLPCVPQARNQHLCAHGIRFKTSHRPRTTLLRARQLLPPSPIRRQEDLDSGYFHDDVRAMPTLSPLGPPQPRLYGMSARHLGPKYCCNQNADNNNSAVLPSVEGCRRSCTEFTRVKFCAVFDSCCFFRFPSALRKQLFLPLTFYNAVRSLGIREILESLLAITIPIHGA</sequence>
<dbReference type="Proteomes" id="UP001362999">
    <property type="component" value="Unassembled WGS sequence"/>
</dbReference>
<dbReference type="AlphaFoldDB" id="A0AAW0DV55"/>